<keyword evidence="2" id="KW-1185">Reference proteome</keyword>
<dbReference type="Proteomes" id="UP000092819">
    <property type="component" value="Unassembled WGS sequence"/>
</dbReference>
<proteinExistence type="predicted"/>
<gene>
    <name evidence="1" type="ORF">VCE7224_01153</name>
</gene>
<organism evidence="1 2">
    <name type="scientific">Vibrio celticus</name>
    <dbReference type="NCBI Taxonomy" id="446372"/>
    <lineage>
        <taxon>Bacteria</taxon>
        <taxon>Pseudomonadati</taxon>
        <taxon>Pseudomonadota</taxon>
        <taxon>Gammaproteobacteria</taxon>
        <taxon>Vibrionales</taxon>
        <taxon>Vibrionaceae</taxon>
        <taxon>Vibrio</taxon>
    </lineage>
</organism>
<evidence type="ECO:0000313" key="1">
    <source>
        <dbReference type="EMBL" id="SBT12411.1"/>
    </source>
</evidence>
<sequence>MTRMCALGEFICSHNHALKTWNTAKSNKINELKVGTVDAL</sequence>
<dbReference type="AlphaFoldDB" id="A0A1C3JB83"/>
<accession>A0A1C3JB83</accession>
<name>A0A1C3JB83_9VIBR</name>
<reference evidence="2" key="1">
    <citation type="submission" date="2016-06" db="EMBL/GenBank/DDBJ databases">
        <authorList>
            <person name="Rodrigo-Torres L."/>
            <person name="Arahal D.R."/>
        </authorList>
    </citation>
    <scope>NUCLEOTIDE SEQUENCE [LARGE SCALE GENOMIC DNA]</scope>
    <source>
        <strain evidence="2">CECT 7224</strain>
    </source>
</reference>
<dbReference type="EMBL" id="FLQZ01000025">
    <property type="protein sequence ID" value="SBT12411.1"/>
    <property type="molecule type" value="Genomic_DNA"/>
</dbReference>
<protein>
    <submittedName>
        <fullName evidence="1">Uncharacterized protein</fullName>
    </submittedName>
</protein>
<evidence type="ECO:0000313" key="2">
    <source>
        <dbReference type="Proteomes" id="UP000092819"/>
    </source>
</evidence>